<dbReference type="GO" id="GO:0005737">
    <property type="term" value="C:cytoplasm"/>
    <property type="evidence" value="ECO:0007669"/>
    <property type="project" value="UniProtKB-ARBA"/>
</dbReference>
<keyword evidence="2 7" id="KW-0396">Initiation factor</keyword>
<organism evidence="7">
    <name type="scientific">candidate division CPR3 bacterium</name>
    <dbReference type="NCBI Taxonomy" id="2268181"/>
    <lineage>
        <taxon>Bacteria</taxon>
        <taxon>Bacteria division CPR3</taxon>
    </lineage>
</organism>
<dbReference type="SUPFAM" id="SSF54364">
    <property type="entry name" value="Translation initiation factor IF3, N-terminal domain"/>
    <property type="match status" value="1"/>
</dbReference>
<evidence type="ECO:0000256" key="1">
    <source>
        <dbReference type="ARBA" id="ARBA00005439"/>
    </source>
</evidence>
<evidence type="ECO:0000256" key="2">
    <source>
        <dbReference type="ARBA" id="ARBA00022540"/>
    </source>
</evidence>
<name>A0A7C4QX46_UNCC3</name>
<accession>A0A7C4QX46</accession>
<dbReference type="AlphaFoldDB" id="A0A7C4QX46"/>
<reference evidence="7" key="1">
    <citation type="journal article" date="2020" name="mSystems">
        <title>Genome- and Community-Level Interaction Insights into Carbon Utilization and Element Cycling Functions of Hydrothermarchaeota in Hydrothermal Sediment.</title>
        <authorList>
            <person name="Zhou Z."/>
            <person name="Liu Y."/>
            <person name="Xu W."/>
            <person name="Pan J."/>
            <person name="Luo Z.H."/>
            <person name="Li M."/>
        </authorList>
    </citation>
    <scope>NUCLEOTIDE SEQUENCE [LARGE SCALE GENOMIC DNA]</scope>
    <source>
        <strain evidence="7">SpSt-579</strain>
    </source>
</reference>
<keyword evidence="3" id="KW-0648">Protein biosynthesis</keyword>
<dbReference type="PANTHER" id="PTHR10938:SF0">
    <property type="entry name" value="TRANSLATION INITIATION FACTOR IF-3, MITOCHONDRIAL"/>
    <property type="match status" value="1"/>
</dbReference>
<dbReference type="InterPro" id="IPR001288">
    <property type="entry name" value="Translation_initiation_fac_3"/>
</dbReference>
<dbReference type="InterPro" id="IPR019814">
    <property type="entry name" value="Translation_initiation_fac_3_N"/>
</dbReference>
<gene>
    <name evidence="7" type="ORF">ENT43_01720</name>
</gene>
<dbReference type="SUPFAM" id="SSF55200">
    <property type="entry name" value="Translation initiation factor IF3, C-terminal domain"/>
    <property type="match status" value="1"/>
</dbReference>
<comment type="caution">
    <text evidence="7">The sequence shown here is derived from an EMBL/GenBank/DDBJ whole genome shotgun (WGS) entry which is preliminary data.</text>
</comment>
<dbReference type="Pfam" id="PF05198">
    <property type="entry name" value="IF3_N"/>
    <property type="match status" value="1"/>
</dbReference>
<dbReference type="Pfam" id="PF00707">
    <property type="entry name" value="IF3_C"/>
    <property type="match status" value="1"/>
</dbReference>
<dbReference type="Gene3D" id="3.10.20.80">
    <property type="entry name" value="Translation initiation factor 3 (IF-3), N-terminal domain"/>
    <property type="match status" value="1"/>
</dbReference>
<dbReference type="GO" id="GO:0003743">
    <property type="term" value="F:translation initiation factor activity"/>
    <property type="evidence" value="ECO:0007669"/>
    <property type="project" value="UniProtKB-UniRule"/>
</dbReference>
<feature type="domain" description="Translation initiation factor 3 N-terminal" evidence="6">
    <location>
        <begin position="15"/>
        <end position="82"/>
    </location>
</feature>
<dbReference type="EMBL" id="DSYQ01000006">
    <property type="protein sequence ID" value="HGT70956.1"/>
    <property type="molecule type" value="Genomic_DNA"/>
</dbReference>
<proteinExistence type="inferred from homology"/>
<dbReference type="InterPro" id="IPR019815">
    <property type="entry name" value="Translation_initiation_fac_3_C"/>
</dbReference>
<evidence type="ECO:0000256" key="4">
    <source>
        <dbReference type="NCBIfam" id="TIGR00168"/>
    </source>
</evidence>
<dbReference type="GO" id="GO:0032790">
    <property type="term" value="P:ribosome disassembly"/>
    <property type="evidence" value="ECO:0007669"/>
    <property type="project" value="TreeGrafter"/>
</dbReference>
<evidence type="ECO:0000313" key="7">
    <source>
        <dbReference type="EMBL" id="HGT70956.1"/>
    </source>
</evidence>
<evidence type="ECO:0000256" key="3">
    <source>
        <dbReference type="ARBA" id="ARBA00022917"/>
    </source>
</evidence>
<protein>
    <recommendedName>
        <fullName evidence="4">Translation initiation factor IF-3</fullName>
    </recommendedName>
</protein>
<dbReference type="GO" id="GO:0043022">
    <property type="term" value="F:ribosome binding"/>
    <property type="evidence" value="ECO:0007669"/>
    <property type="project" value="TreeGrafter"/>
</dbReference>
<feature type="domain" description="Translation initiation factor 3 C-terminal" evidence="5">
    <location>
        <begin position="91"/>
        <end position="174"/>
    </location>
</feature>
<evidence type="ECO:0000259" key="5">
    <source>
        <dbReference type="Pfam" id="PF00707"/>
    </source>
</evidence>
<dbReference type="InterPro" id="IPR036788">
    <property type="entry name" value="T_IF-3_C_sf"/>
</dbReference>
<dbReference type="InterPro" id="IPR036787">
    <property type="entry name" value="T_IF-3_N_sf"/>
</dbReference>
<evidence type="ECO:0000259" key="6">
    <source>
        <dbReference type="Pfam" id="PF05198"/>
    </source>
</evidence>
<dbReference type="NCBIfam" id="TIGR00168">
    <property type="entry name" value="infC"/>
    <property type="match status" value="1"/>
</dbReference>
<comment type="similarity">
    <text evidence="1">Belongs to the IF-3 family.</text>
</comment>
<sequence length="184" mass="21467">MKNQKKQNNNLNPRNEAIQSSFVTVITPEGEKIDNCKKEDAIKMAYDQGLDLVLVAPQLNPPIAKIMDWGKYRYEQLKKEQQHKKMQKSAEMKEMRLRPKTDQRDLDIKINKIKEFLSKGHKVKISMLFKGREAAYLNKGRESMEDIIRKLSEIAKPEDSITYQFKRLSVTISPINQESKKSKN</sequence>
<dbReference type="PANTHER" id="PTHR10938">
    <property type="entry name" value="TRANSLATION INITIATION FACTOR IF-3"/>
    <property type="match status" value="1"/>
</dbReference>
<dbReference type="Gene3D" id="3.30.110.10">
    <property type="entry name" value="Translation initiation factor 3 (IF-3), C-terminal domain"/>
    <property type="match status" value="1"/>
</dbReference>